<keyword evidence="3" id="KW-1185">Reference proteome</keyword>
<name>A0A0A0KFW0_CUCSA</name>
<proteinExistence type="predicted"/>
<gene>
    <name evidence="2" type="ORF">Csa_6G116150</name>
</gene>
<evidence type="ECO:0000313" key="3">
    <source>
        <dbReference type="Proteomes" id="UP000029981"/>
    </source>
</evidence>
<reference evidence="2 3" key="3">
    <citation type="journal article" date="2010" name="BMC Genomics">
        <title>Transcriptome sequencing and comparative analysis of cucumber flowers with different sex types.</title>
        <authorList>
            <person name="Guo S."/>
            <person name="Zheng Y."/>
            <person name="Joung J.G."/>
            <person name="Liu S."/>
            <person name="Zhang Z."/>
            <person name="Crasta O.R."/>
            <person name="Sobral B.W."/>
            <person name="Xu Y."/>
            <person name="Huang S."/>
            <person name="Fei Z."/>
        </authorList>
    </citation>
    <scope>NUCLEOTIDE SEQUENCE [LARGE SCALE GENOMIC DNA]</scope>
    <source>
        <strain evidence="3">cv. 9930</strain>
    </source>
</reference>
<dbReference type="Proteomes" id="UP000029981">
    <property type="component" value="Chromosome 6"/>
</dbReference>
<evidence type="ECO:0000313" key="2">
    <source>
        <dbReference type="EMBL" id="KGN46631.1"/>
    </source>
</evidence>
<feature type="compositionally biased region" description="Polar residues" evidence="1">
    <location>
        <begin position="16"/>
        <end position="28"/>
    </location>
</feature>
<reference evidence="2 3" key="2">
    <citation type="journal article" date="2009" name="PLoS ONE">
        <title>An integrated genetic and cytogenetic map of the cucumber genome.</title>
        <authorList>
            <person name="Ren Y."/>
            <person name="Zhang Z."/>
            <person name="Liu J."/>
            <person name="Staub J.E."/>
            <person name="Han Y."/>
            <person name="Cheng Z."/>
            <person name="Li X."/>
            <person name="Lu J."/>
            <person name="Miao H."/>
            <person name="Kang H."/>
            <person name="Xie B."/>
            <person name="Gu X."/>
            <person name="Wang X."/>
            <person name="Du Y."/>
            <person name="Jin W."/>
            <person name="Huang S."/>
        </authorList>
    </citation>
    <scope>NUCLEOTIDE SEQUENCE [LARGE SCALE GENOMIC DNA]</scope>
    <source>
        <strain evidence="3">cv. 9930</strain>
    </source>
</reference>
<evidence type="ECO:0000256" key="1">
    <source>
        <dbReference type="SAM" id="MobiDB-lite"/>
    </source>
</evidence>
<dbReference type="Gramene" id="KGN46631">
    <property type="protein sequence ID" value="KGN46631"/>
    <property type="gene ID" value="Csa_6G116150"/>
</dbReference>
<reference evidence="2 3" key="1">
    <citation type="journal article" date="2009" name="Nat. Genet.">
        <title>The genome of the cucumber, Cucumis sativus L.</title>
        <authorList>
            <person name="Huang S."/>
            <person name="Li R."/>
            <person name="Zhang Z."/>
            <person name="Li L."/>
            <person name="Gu X."/>
            <person name="Fan W."/>
            <person name="Lucas W.J."/>
            <person name="Wang X."/>
            <person name="Xie B."/>
            <person name="Ni P."/>
            <person name="Ren Y."/>
            <person name="Zhu H."/>
            <person name="Li J."/>
            <person name="Lin K."/>
            <person name="Jin W."/>
            <person name="Fei Z."/>
            <person name="Li G."/>
            <person name="Staub J."/>
            <person name="Kilian A."/>
            <person name="van der Vossen E.A."/>
            <person name="Wu Y."/>
            <person name="Guo J."/>
            <person name="He J."/>
            <person name="Jia Z."/>
            <person name="Ren Y."/>
            <person name="Tian G."/>
            <person name="Lu Y."/>
            <person name="Ruan J."/>
            <person name="Qian W."/>
            <person name="Wang M."/>
            <person name="Huang Q."/>
            <person name="Li B."/>
            <person name="Xuan Z."/>
            <person name="Cao J."/>
            <person name="Asan"/>
            <person name="Wu Z."/>
            <person name="Zhang J."/>
            <person name="Cai Q."/>
            <person name="Bai Y."/>
            <person name="Zhao B."/>
            <person name="Han Y."/>
            <person name="Li Y."/>
            <person name="Li X."/>
            <person name="Wang S."/>
            <person name="Shi Q."/>
            <person name="Liu S."/>
            <person name="Cho W.K."/>
            <person name="Kim J.Y."/>
            <person name="Xu Y."/>
            <person name="Heller-Uszynska K."/>
            <person name="Miao H."/>
            <person name="Cheng Z."/>
            <person name="Zhang S."/>
            <person name="Wu J."/>
            <person name="Yang Y."/>
            <person name="Kang H."/>
            <person name="Li M."/>
            <person name="Liang H."/>
            <person name="Ren X."/>
            <person name="Shi Z."/>
            <person name="Wen M."/>
            <person name="Jian M."/>
            <person name="Yang H."/>
            <person name="Zhang G."/>
            <person name="Yang Z."/>
            <person name="Chen R."/>
            <person name="Liu S."/>
            <person name="Li J."/>
            <person name="Ma L."/>
            <person name="Liu H."/>
            <person name="Zhou Y."/>
            <person name="Zhao J."/>
            <person name="Fang X."/>
            <person name="Li G."/>
            <person name="Fang L."/>
            <person name="Li Y."/>
            <person name="Liu D."/>
            <person name="Zheng H."/>
            <person name="Zhang Y."/>
            <person name="Qin N."/>
            <person name="Li Z."/>
            <person name="Yang G."/>
            <person name="Yang S."/>
            <person name="Bolund L."/>
            <person name="Kristiansen K."/>
            <person name="Zheng H."/>
            <person name="Li S."/>
            <person name="Zhang X."/>
            <person name="Yang H."/>
            <person name="Wang J."/>
            <person name="Sun R."/>
            <person name="Zhang B."/>
            <person name="Jiang S."/>
            <person name="Wang J."/>
            <person name="Du Y."/>
            <person name="Li S."/>
        </authorList>
    </citation>
    <scope>NUCLEOTIDE SEQUENCE [LARGE SCALE GENOMIC DNA]</scope>
    <source>
        <strain evidence="3">cv. 9930</strain>
    </source>
</reference>
<dbReference type="EMBL" id="CM002927">
    <property type="protein sequence ID" value="KGN46631.1"/>
    <property type="molecule type" value="Genomic_DNA"/>
</dbReference>
<feature type="region of interest" description="Disordered" evidence="1">
    <location>
        <begin position="1"/>
        <end position="37"/>
    </location>
</feature>
<reference evidence="2 3" key="4">
    <citation type="journal article" date="2011" name="BMC Genomics">
        <title>RNA-Seq improves annotation of protein-coding genes in the cucumber genome.</title>
        <authorList>
            <person name="Li Z."/>
            <person name="Zhang Z."/>
            <person name="Yan P."/>
            <person name="Huang S."/>
            <person name="Fei Z."/>
            <person name="Lin K."/>
        </authorList>
    </citation>
    <scope>NUCLEOTIDE SEQUENCE [LARGE SCALE GENOMIC DNA]</scope>
    <source>
        <strain evidence="3">cv. 9930</strain>
    </source>
</reference>
<accession>A0A0A0KFW0</accession>
<dbReference type="AlphaFoldDB" id="A0A0A0KFW0"/>
<sequence>MYSQGLDMPPDEMLGTRQSSEGRNCSSGSKRKHGGQHYEAVDVISNEMEVRNDQLKAIANWSKEKRATEVELHVEVVKQLQDISELRTRDRVKLMQIIFHMVDDIEGFLSCPTKLKLEYCRVLLEDNV</sequence>
<protein>
    <submittedName>
        <fullName evidence="2">Uncharacterized protein</fullName>
    </submittedName>
</protein>
<organism evidence="2 3">
    <name type="scientific">Cucumis sativus</name>
    <name type="common">Cucumber</name>
    <dbReference type="NCBI Taxonomy" id="3659"/>
    <lineage>
        <taxon>Eukaryota</taxon>
        <taxon>Viridiplantae</taxon>
        <taxon>Streptophyta</taxon>
        <taxon>Embryophyta</taxon>
        <taxon>Tracheophyta</taxon>
        <taxon>Spermatophyta</taxon>
        <taxon>Magnoliopsida</taxon>
        <taxon>eudicotyledons</taxon>
        <taxon>Gunneridae</taxon>
        <taxon>Pentapetalae</taxon>
        <taxon>rosids</taxon>
        <taxon>fabids</taxon>
        <taxon>Cucurbitales</taxon>
        <taxon>Cucurbitaceae</taxon>
        <taxon>Benincaseae</taxon>
        <taxon>Cucumis</taxon>
    </lineage>
</organism>